<sequence length="371" mass="43461">MSSTSSSTPIQMDRFSLFRLPTVAISEIMKMYDLLEITLLSMCSKRSCRWIKAFRVRRNALEMGVVSYKDKTVNLYNESEKQKLRFIITSPMSQEMHESVKIGDLVYQMKPKETQEDEYHENCTVYPISMYTENRIEGLKVLSEYLCSLFEVDINGVRILEYLNLNDQIEVMKWVTKRQKRFQNLSFDSSRMNDTTAEYVFSKINEIERVHISFEASRGFKTNFKFEGRGLSLHRSHWFTIDNLLNINSSKLHVNESKLTNKDMNSILKHWMSSDLKFKYMHISMMEEVRIDDLFDGIPFEERTNNVRRVYRDSLGPTTISGGYDIPGVCGTEFGIPKNSEISRFFGTKFRSEYSEAKISERNSDRNIPSQ</sequence>
<dbReference type="Pfam" id="PF07735">
    <property type="entry name" value="FBA_2"/>
    <property type="match status" value="1"/>
</dbReference>
<dbReference type="InterPro" id="IPR012885">
    <property type="entry name" value="F-box_Sdz-33"/>
</dbReference>
<proteinExistence type="predicted"/>
<organism evidence="2 3">
    <name type="scientific">Caenorhabditis tropicalis</name>
    <dbReference type="NCBI Taxonomy" id="1561998"/>
    <lineage>
        <taxon>Eukaryota</taxon>
        <taxon>Metazoa</taxon>
        <taxon>Ecdysozoa</taxon>
        <taxon>Nematoda</taxon>
        <taxon>Chromadorea</taxon>
        <taxon>Rhabditida</taxon>
        <taxon>Rhabditina</taxon>
        <taxon>Rhabditomorpha</taxon>
        <taxon>Rhabditoidea</taxon>
        <taxon>Rhabditidae</taxon>
        <taxon>Peloderinae</taxon>
        <taxon>Caenorhabditis</taxon>
    </lineage>
</organism>
<dbReference type="PANTHER" id="PTHR21503:SF8">
    <property type="entry name" value="F-BOX ASSOCIATED DOMAIN-CONTAINING PROTEIN-RELATED"/>
    <property type="match status" value="1"/>
</dbReference>
<reference evidence="3" key="1">
    <citation type="submission" date="2016-11" db="UniProtKB">
        <authorList>
            <consortium name="WormBaseParasite"/>
        </authorList>
    </citation>
    <scope>IDENTIFICATION</scope>
</reference>
<name>A0A1I7THZ3_9PELO</name>
<accession>A0A1I7THZ3</accession>
<dbReference type="WBParaSite" id="Csp11.Scaffold620.g6116.t1">
    <property type="protein sequence ID" value="Csp11.Scaffold620.g6116.t1"/>
    <property type="gene ID" value="Csp11.Scaffold620.g6116"/>
</dbReference>
<evidence type="ECO:0000259" key="1">
    <source>
        <dbReference type="Pfam" id="PF07735"/>
    </source>
</evidence>
<protein>
    <submittedName>
        <fullName evidence="3">FBA_2 domain-containing protein</fullName>
    </submittedName>
</protein>
<dbReference type="AlphaFoldDB" id="A0A1I7THZ3"/>
<dbReference type="PANTHER" id="PTHR21503">
    <property type="entry name" value="F-BOX-CONTAINING HYPOTHETICAL PROTEIN C.ELEGANS"/>
    <property type="match status" value="1"/>
</dbReference>
<evidence type="ECO:0000313" key="2">
    <source>
        <dbReference type="Proteomes" id="UP000095282"/>
    </source>
</evidence>
<keyword evidence="2" id="KW-1185">Reference proteome</keyword>
<feature type="domain" description="Sdz-33 F-box" evidence="1">
    <location>
        <begin position="230"/>
        <end position="275"/>
    </location>
</feature>
<evidence type="ECO:0000313" key="3">
    <source>
        <dbReference type="WBParaSite" id="Csp11.Scaffold620.g6116.t1"/>
    </source>
</evidence>
<dbReference type="Proteomes" id="UP000095282">
    <property type="component" value="Unplaced"/>
</dbReference>